<evidence type="ECO:0000313" key="5">
    <source>
        <dbReference type="Proteomes" id="UP001177140"/>
    </source>
</evidence>
<comment type="caution">
    <text evidence="4">The sequence shown here is derived from an EMBL/GenBank/DDBJ whole genome shotgun (WGS) entry which is preliminary data.</text>
</comment>
<dbReference type="Proteomes" id="UP001177140">
    <property type="component" value="Unassembled WGS sequence"/>
</dbReference>
<reference evidence="4" key="1">
    <citation type="submission" date="2022-03" db="EMBL/GenBank/DDBJ databases">
        <title>A functionally conserved STORR gene fusion in Papaver species that diverged 16.8 million years ago.</title>
        <authorList>
            <person name="Catania T."/>
        </authorList>
    </citation>
    <scope>NUCLEOTIDE SEQUENCE</scope>
    <source>
        <strain evidence="4">S-191538</strain>
    </source>
</reference>
<feature type="compositionally biased region" description="Polar residues" evidence="3">
    <location>
        <begin position="349"/>
        <end position="380"/>
    </location>
</feature>
<evidence type="ECO:0008006" key="6">
    <source>
        <dbReference type="Google" id="ProtNLM"/>
    </source>
</evidence>
<evidence type="ECO:0000256" key="3">
    <source>
        <dbReference type="SAM" id="MobiDB-lite"/>
    </source>
</evidence>
<keyword evidence="1" id="KW-0112">Calmodulin-binding</keyword>
<dbReference type="PROSITE" id="PS50096">
    <property type="entry name" value="IQ"/>
    <property type="match status" value="2"/>
</dbReference>
<gene>
    <name evidence="4" type="ORF">MKW94_024842</name>
</gene>
<feature type="region of interest" description="Disordered" evidence="3">
    <location>
        <begin position="1"/>
        <end position="33"/>
    </location>
</feature>
<dbReference type="EMBL" id="JAJJMA010084887">
    <property type="protein sequence ID" value="MCL7028928.1"/>
    <property type="molecule type" value="Genomic_DNA"/>
</dbReference>
<evidence type="ECO:0000256" key="1">
    <source>
        <dbReference type="ARBA" id="ARBA00022860"/>
    </source>
</evidence>
<evidence type="ECO:0000256" key="2">
    <source>
        <dbReference type="ARBA" id="ARBA00024341"/>
    </source>
</evidence>
<dbReference type="AlphaFoldDB" id="A0AA41S7Z0"/>
<proteinExistence type="inferred from homology"/>
<name>A0AA41S7Z0_PAPNU</name>
<dbReference type="GO" id="GO:0005516">
    <property type="term" value="F:calmodulin binding"/>
    <property type="evidence" value="ECO:0007669"/>
    <property type="project" value="UniProtKB-KW"/>
</dbReference>
<dbReference type="PANTHER" id="PTHR32295:SF33">
    <property type="entry name" value="PROTEIN IQ-DOMAIN 21"/>
    <property type="match status" value="1"/>
</dbReference>
<comment type="similarity">
    <text evidence="2">Belongs to the IQD family.</text>
</comment>
<accession>A0AA41S7Z0</accession>
<sequence>MGKKESWFTSVKKAFKSSSSSSKGSDNKPKETQMLPEYCNDHQYRHDILSLEEHFPASEVFPDNTTIHESRIQSPTSQDRRNHAVEVAVATAVAAEAAVAVAHAAAQVVRLAGYGRQSKGDWAATYIQAYYRGYLARRALRALKGLVRLQALIRGHNVRKQAQLTMRCMQALVRVQARVRAKRLQLIHQKIDEKEEDQRRNNHRRGKSNVEMISWDRDSETINGDSQRNHNSLIERERALAYAYPSFQDGAEEKQQRGWNWLERWMQSRNSSPLVYTSNAMFTNATDDMSEKTVDVNMITPTNSCRMDTTSDRFDSVPIIKSPHHQAVPSYMAPTQSAKVKVRARTLGSSLKQQSPLHQWNSSTRKSGNNSMSSGGTKSLETVIRGPRPKTSGNVHTHARKLTGYSPDSSGGYDDPQTSPFGVHSQWMRYDFG</sequence>
<dbReference type="Gene3D" id="1.20.5.190">
    <property type="match status" value="1"/>
</dbReference>
<dbReference type="SMART" id="SM00015">
    <property type="entry name" value="IQ"/>
    <property type="match status" value="2"/>
</dbReference>
<dbReference type="CDD" id="cd23767">
    <property type="entry name" value="IQCD"/>
    <property type="match status" value="1"/>
</dbReference>
<evidence type="ECO:0000313" key="4">
    <source>
        <dbReference type="EMBL" id="MCL7028928.1"/>
    </source>
</evidence>
<dbReference type="Pfam" id="PF00612">
    <property type="entry name" value="IQ"/>
    <property type="match status" value="2"/>
</dbReference>
<organism evidence="4 5">
    <name type="scientific">Papaver nudicaule</name>
    <name type="common">Iceland poppy</name>
    <dbReference type="NCBI Taxonomy" id="74823"/>
    <lineage>
        <taxon>Eukaryota</taxon>
        <taxon>Viridiplantae</taxon>
        <taxon>Streptophyta</taxon>
        <taxon>Embryophyta</taxon>
        <taxon>Tracheophyta</taxon>
        <taxon>Spermatophyta</taxon>
        <taxon>Magnoliopsida</taxon>
        <taxon>Ranunculales</taxon>
        <taxon>Papaveraceae</taxon>
        <taxon>Papaveroideae</taxon>
        <taxon>Papaver</taxon>
    </lineage>
</organism>
<dbReference type="InterPro" id="IPR000048">
    <property type="entry name" value="IQ_motif_EF-hand-BS"/>
</dbReference>
<feature type="region of interest" description="Disordered" evidence="3">
    <location>
        <begin position="349"/>
        <end position="420"/>
    </location>
</feature>
<protein>
    <recommendedName>
        <fullName evidence="6">DUF4005 domain-containing protein</fullName>
    </recommendedName>
</protein>
<dbReference type="PANTHER" id="PTHR32295">
    <property type="entry name" value="IQ-DOMAIN 5-RELATED"/>
    <property type="match status" value="1"/>
</dbReference>
<feature type="compositionally biased region" description="Low complexity" evidence="3">
    <location>
        <begin position="10"/>
        <end position="24"/>
    </location>
</feature>
<keyword evidence="5" id="KW-1185">Reference proteome</keyword>